<dbReference type="Proteomes" id="UP000033580">
    <property type="component" value="Unassembled WGS sequence"/>
</dbReference>
<dbReference type="PATRIC" id="fig|1441384.3.peg.511"/>
<name>A0A0F3RN26_ORITS</name>
<reference evidence="1 2" key="1">
    <citation type="submission" date="2015-01" db="EMBL/GenBank/DDBJ databases">
        <title>Genome Sequencing of Rickettsiales.</title>
        <authorList>
            <person name="Daugherty S.C."/>
            <person name="Su Q."/>
            <person name="Abolude K."/>
            <person name="Beier-Sexton M."/>
            <person name="Carlyon J.A."/>
            <person name="Carter R."/>
            <person name="Day N.P."/>
            <person name="Dumler S.J."/>
            <person name="Dyachenko V."/>
            <person name="Godinez A."/>
            <person name="Kurtti T.J."/>
            <person name="Lichay M."/>
            <person name="Mullins K.E."/>
            <person name="Ott S."/>
            <person name="Pappas-Brown V."/>
            <person name="Paris D.H."/>
            <person name="Patel P."/>
            <person name="Richards A.L."/>
            <person name="Sadzewicz L."/>
            <person name="Sears K."/>
            <person name="Seidman D."/>
            <person name="Sengamalay N."/>
            <person name="Stenos J."/>
            <person name="Tallon L.J."/>
            <person name="Vincent G."/>
            <person name="Fraser C.M."/>
            <person name="Munderloh U."/>
            <person name="Dunning-Hotopp J.C."/>
        </authorList>
    </citation>
    <scope>NUCLEOTIDE SEQUENCE [LARGE SCALE GENOMIC DNA]</scope>
    <source>
        <strain evidence="1 2">UT144</strain>
    </source>
</reference>
<dbReference type="AlphaFoldDB" id="A0A0F3RN26"/>
<comment type="caution">
    <text evidence="1">The sequence shown here is derived from an EMBL/GenBank/DDBJ whole genome shotgun (WGS) entry which is preliminary data.</text>
</comment>
<proteinExistence type="predicted"/>
<evidence type="ECO:0000313" key="1">
    <source>
        <dbReference type="EMBL" id="KJW07597.1"/>
    </source>
</evidence>
<dbReference type="EMBL" id="LAOR01000014">
    <property type="protein sequence ID" value="KJW07597.1"/>
    <property type="molecule type" value="Genomic_DNA"/>
</dbReference>
<sequence length="29" mass="3478">MSPNKKIEYKIDHTLTIPSPDTEDYFTRH</sequence>
<protein>
    <submittedName>
        <fullName evidence="1">Uncharacterized protein</fullName>
    </submittedName>
</protein>
<evidence type="ECO:0000313" key="2">
    <source>
        <dbReference type="Proteomes" id="UP000033580"/>
    </source>
</evidence>
<gene>
    <name evidence="1" type="ORF">OTUT144_0346</name>
</gene>
<organism evidence="1 2">
    <name type="scientific">Orientia tsutsugamushi str. UT144</name>
    <dbReference type="NCBI Taxonomy" id="1441384"/>
    <lineage>
        <taxon>Bacteria</taxon>
        <taxon>Pseudomonadati</taxon>
        <taxon>Pseudomonadota</taxon>
        <taxon>Alphaproteobacteria</taxon>
        <taxon>Rickettsiales</taxon>
        <taxon>Rickettsiaceae</taxon>
        <taxon>Rickettsieae</taxon>
        <taxon>Orientia</taxon>
    </lineage>
</organism>
<accession>A0A0F3RN26</accession>